<keyword evidence="1" id="KW-0812">Transmembrane</keyword>
<evidence type="ECO:0000256" key="1">
    <source>
        <dbReference type="SAM" id="Phobius"/>
    </source>
</evidence>
<feature type="transmembrane region" description="Helical" evidence="1">
    <location>
        <begin position="212"/>
        <end position="231"/>
    </location>
</feature>
<evidence type="ECO:0000313" key="3">
    <source>
        <dbReference type="Proteomes" id="UP000182258"/>
    </source>
</evidence>
<sequence>MSPIVPSASTHGAARQRRMPRLLRAATAHHRSDAADTVLAVVLTFVAGAVNAGGFLAVGQYTSHMTGIVSSIADHLVLGTSALAAVGAVSLASFIAGAATSALLINWGRRNTPRKQYAYPIALEALLLLAFGVLGVSTGAAHTVLPLALPLLCFLMGLQNATITKLSGARIRTTHLTGMVTDMGIEIGKLLYPHRDASRPAHLRVVADRKKLVILAVLVATFLLGGIAGGLGFSVFGYGFCVPLAALLFLLACPQFLSARRSRRL</sequence>
<feature type="transmembrane region" description="Helical" evidence="1">
    <location>
        <begin position="38"/>
        <end position="62"/>
    </location>
</feature>
<protein>
    <submittedName>
        <fullName evidence="2">Uncharacterized membrane protein YoaK, UPF0700 family</fullName>
    </submittedName>
</protein>
<dbReference type="InterPro" id="IPR010699">
    <property type="entry name" value="DUF1275"/>
</dbReference>
<feature type="transmembrane region" description="Helical" evidence="1">
    <location>
        <begin position="82"/>
        <end position="105"/>
    </location>
</feature>
<feature type="transmembrane region" description="Helical" evidence="1">
    <location>
        <begin position="237"/>
        <end position="257"/>
    </location>
</feature>
<name>A0A1I1QRK5_9HYPH</name>
<dbReference type="AlphaFoldDB" id="A0A1I1QRK5"/>
<feature type="transmembrane region" description="Helical" evidence="1">
    <location>
        <begin position="117"/>
        <end position="137"/>
    </location>
</feature>
<reference evidence="2 3" key="1">
    <citation type="submission" date="2016-10" db="EMBL/GenBank/DDBJ databases">
        <authorList>
            <person name="de Groot N.N."/>
        </authorList>
    </citation>
    <scope>NUCLEOTIDE SEQUENCE [LARGE SCALE GENOMIC DNA]</scope>
    <source>
        <strain evidence="2 3">CGMCC 1.10210</strain>
    </source>
</reference>
<feature type="transmembrane region" description="Helical" evidence="1">
    <location>
        <begin position="143"/>
        <end position="163"/>
    </location>
</feature>
<dbReference type="PANTHER" id="PTHR37314">
    <property type="entry name" value="SLR0142 PROTEIN"/>
    <property type="match status" value="1"/>
</dbReference>
<dbReference type="STRING" id="728005.SAMN04488059_13017"/>
<keyword evidence="1" id="KW-0472">Membrane</keyword>
<keyword evidence="1" id="KW-1133">Transmembrane helix</keyword>
<evidence type="ECO:0000313" key="2">
    <source>
        <dbReference type="EMBL" id="SFD22478.1"/>
    </source>
</evidence>
<dbReference type="RefSeq" id="WP_199533520.1">
    <property type="nucleotide sequence ID" value="NZ_FOMB01000030.1"/>
</dbReference>
<dbReference type="Proteomes" id="UP000182258">
    <property type="component" value="Unassembled WGS sequence"/>
</dbReference>
<dbReference type="EMBL" id="FOMB01000030">
    <property type="protein sequence ID" value="SFD22478.1"/>
    <property type="molecule type" value="Genomic_DNA"/>
</dbReference>
<gene>
    <name evidence="2" type="ORF">SAMN04488059_13017</name>
</gene>
<organism evidence="2 3">
    <name type="scientific">Devosia psychrophila</name>
    <dbReference type="NCBI Taxonomy" id="728005"/>
    <lineage>
        <taxon>Bacteria</taxon>
        <taxon>Pseudomonadati</taxon>
        <taxon>Pseudomonadota</taxon>
        <taxon>Alphaproteobacteria</taxon>
        <taxon>Hyphomicrobiales</taxon>
        <taxon>Devosiaceae</taxon>
        <taxon>Devosia</taxon>
    </lineage>
</organism>
<dbReference type="PANTHER" id="PTHR37314:SF4">
    <property type="entry name" value="UPF0700 TRANSMEMBRANE PROTEIN YOAK"/>
    <property type="match status" value="1"/>
</dbReference>
<accession>A0A1I1QRK5</accession>
<proteinExistence type="predicted"/>
<dbReference type="Pfam" id="PF06912">
    <property type="entry name" value="DUF1275"/>
    <property type="match status" value="1"/>
</dbReference>